<dbReference type="EMBL" id="CP025120">
    <property type="protein sequence ID" value="AUD79553.1"/>
    <property type="molecule type" value="Genomic_DNA"/>
</dbReference>
<dbReference type="PANTHER" id="PTHR30485">
    <property type="entry name" value="NI/FE-HYDROGENASE 1 B-TYPE CYTOCHROME SUBUNIT"/>
    <property type="match status" value="1"/>
</dbReference>
<dbReference type="RefSeq" id="WP_106647360.1">
    <property type="nucleotide sequence ID" value="NZ_BMGO01000001.1"/>
</dbReference>
<evidence type="ECO:0000313" key="7">
    <source>
        <dbReference type="Proteomes" id="UP000232693"/>
    </source>
</evidence>
<dbReference type="Proteomes" id="UP000232693">
    <property type="component" value="Chromosome"/>
</dbReference>
<dbReference type="KEGG" id="kpd:CW740_10000"/>
<dbReference type="PANTHER" id="PTHR30485:SF2">
    <property type="entry name" value="BLL0597 PROTEIN"/>
    <property type="match status" value="1"/>
</dbReference>
<keyword evidence="4" id="KW-1133">Transmembrane helix</keyword>
<protein>
    <submittedName>
        <fullName evidence="6">Cytochrome B</fullName>
    </submittedName>
</protein>
<dbReference type="GO" id="GO:0022904">
    <property type="term" value="P:respiratory electron transport chain"/>
    <property type="evidence" value="ECO:0007669"/>
    <property type="project" value="InterPro"/>
</dbReference>
<dbReference type="GO" id="GO:0020037">
    <property type="term" value="F:heme binding"/>
    <property type="evidence" value="ECO:0007669"/>
    <property type="project" value="TreeGrafter"/>
</dbReference>
<evidence type="ECO:0000256" key="1">
    <source>
        <dbReference type="ARBA" id="ARBA00004651"/>
    </source>
</evidence>
<dbReference type="OrthoDB" id="6225864at2"/>
<sequence length="184" mass="20327">MNTETFNRRSQLLHWGLALFGIAAWLTGENADDGFNSNGFLLHLYLGLAVLAFILTRFGAGLLSKGKLSFKGWTYFNRAQWRLAAQDIGQLLRFKLPQREIHQGLAGLVQFSGLLLFLWMAISGTAIFLLQNSAGSAVFEAVEEGHEVGEALIPLFLILHIGAVIVHTLSGDPVWKSMMKKDTP</sequence>
<dbReference type="Pfam" id="PF01292">
    <property type="entry name" value="Ni_hydr_CYTB"/>
    <property type="match status" value="1"/>
</dbReference>
<keyword evidence="2" id="KW-1003">Cell membrane</keyword>
<name>A0A2K9ASZ8_9GAMM</name>
<evidence type="ECO:0000313" key="6">
    <source>
        <dbReference type="EMBL" id="AUD79553.1"/>
    </source>
</evidence>
<evidence type="ECO:0000256" key="4">
    <source>
        <dbReference type="ARBA" id="ARBA00022989"/>
    </source>
</evidence>
<proteinExistence type="predicted"/>
<dbReference type="GO" id="GO:0005886">
    <property type="term" value="C:plasma membrane"/>
    <property type="evidence" value="ECO:0007669"/>
    <property type="project" value="UniProtKB-SubCell"/>
</dbReference>
<accession>A0A2K9ASZ8</accession>
<comment type="subcellular location">
    <subcellularLocation>
        <location evidence="1">Cell membrane</location>
        <topology evidence="1">Multi-pass membrane protein</topology>
    </subcellularLocation>
</comment>
<evidence type="ECO:0000256" key="2">
    <source>
        <dbReference type="ARBA" id="ARBA00022475"/>
    </source>
</evidence>
<dbReference type="InterPro" id="IPR016174">
    <property type="entry name" value="Di-haem_cyt_TM"/>
</dbReference>
<dbReference type="SUPFAM" id="SSF81342">
    <property type="entry name" value="Transmembrane di-heme cytochromes"/>
    <property type="match status" value="1"/>
</dbReference>
<dbReference type="GO" id="GO:0009055">
    <property type="term" value="F:electron transfer activity"/>
    <property type="evidence" value="ECO:0007669"/>
    <property type="project" value="InterPro"/>
</dbReference>
<organism evidence="6 7">
    <name type="scientific">Kangiella profundi</name>
    <dbReference type="NCBI Taxonomy" id="1561924"/>
    <lineage>
        <taxon>Bacteria</taxon>
        <taxon>Pseudomonadati</taxon>
        <taxon>Pseudomonadota</taxon>
        <taxon>Gammaproteobacteria</taxon>
        <taxon>Kangiellales</taxon>
        <taxon>Kangiellaceae</taxon>
        <taxon>Kangiella</taxon>
    </lineage>
</organism>
<reference evidence="6 7" key="1">
    <citation type="submission" date="2017-12" db="EMBL/GenBank/DDBJ databases">
        <title>Kangiella profundi FT102 completed genome.</title>
        <authorList>
            <person name="Xu J."/>
            <person name="Wang J."/>
            <person name="Lu Y."/>
        </authorList>
    </citation>
    <scope>NUCLEOTIDE SEQUENCE [LARGE SCALE GENOMIC DNA]</scope>
    <source>
        <strain evidence="6 7">FT102</strain>
    </source>
</reference>
<dbReference type="InterPro" id="IPR011577">
    <property type="entry name" value="Cyt_b561_bac/Ni-Hgenase"/>
</dbReference>
<keyword evidence="3" id="KW-0812">Transmembrane</keyword>
<gene>
    <name evidence="6" type="ORF">CW740_10000</name>
</gene>
<evidence type="ECO:0000256" key="3">
    <source>
        <dbReference type="ARBA" id="ARBA00022692"/>
    </source>
</evidence>
<dbReference type="Gene3D" id="1.20.950.20">
    <property type="entry name" value="Transmembrane di-heme cytochromes, Chain C"/>
    <property type="match status" value="1"/>
</dbReference>
<keyword evidence="7" id="KW-1185">Reference proteome</keyword>
<dbReference type="AlphaFoldDB" id="A0A2K9ASZ8"/>
<evidence type="ECO:0000256" key="5">
    <source>
        <dbReference type="ARBA" id="ARBA00023136"/>
    </source>
</evidence>
<dbReference type="InterPro" id="IPR051542">
    <property type="entry name" value="Hydrogenase_cytochrome"/>
</dbReference>
<keyword evidence="5" id="KW-0472">Membrane</keyword>